<keyword evidence="5" id="KW-0560">Oxidoreductase</keyword>
<dbReference type="GO" id="GO:0010277">
    <property type="term" value="F:chlorophyllide a oxygenase activity"/>
    <property type="evidence" value="ECO:0007669"/>
    <property type="project" value="InterPro"/>
</dbReference>
<dbReference type="SUPFAM" id="SSF55961">
    <property type="entry name" value="Bet v1-like"/>
    <property type="match status" value="2"/>
</dbReference>
<dbReference type="InterPro" id="IPR013626">
    <property type="entry name" value="PaO"/>
</dbReference>
<dbReference type="InterPro" id="IPR050584">
    <property type="entry name" value="Cholesterol_7-desaturase"/>
</dbReference>
<name>A0AAD9THA1_9ROSI</name>
<dbReference type="GO" id="GO:0005737">
    <property type="term" value="C:cytoplasm"/>
    <property type="evidence" value="ECO:0007669"/>
    <property type="project" value="TreeGrafter"/>
</dbReference>
<dbReference type="Pfam" id="PF08417">
    <property type="entry name" value="PaO"/>
    <property type="match status" value="2"/>
</dbReference>
<keyword evidence="4" id="KW-1133">Transmembrane helix</keyword>
<evidence type="ECO:0000256" key="2">
    <source>
        <dbReference type="ARBA" id="ARBA00022692"/>
    </source>
</evidence>
<keyword evidence="6" id="KW-0472">Membrane</keyword>
<dbReference type="AlphaFoldDB" id="A0AAD9THA1"/>
<keyword evidence="2" id="KW-0812">Transmembrane</keyword>
<protein>
    <recommendedName>
        <fullName evidence="7">Pheophorbide a oxygenase domain-containing protein</fullName>
    </recommendedName>
</protein>
<sequence length="513" mass="58472">MSKHRKPGFLRIVVCSSKIESTMDFDELGGSMPKYEVLAENLMDPAHVPYTHYGVIEIDQQPKVKVDGEGGKPLDFVVEQLDINGFFGKHLWDSARFVAPCAYYNYNHPMAFKSNGYAPPAAGTDHNTRNLPEQRRMVFFFFCIPVSPGNSRLIWGLAKNFRSWIDNITPRWIGHIAANLVVDSDLHLLLIEEHKIMDVGPANRHKPCFVPTKSDAFVICFRRWLNKYSDGQINWGGKFICGTLPPTPPREQLMDRYWSHVVNCRSCSSAYKSLKALEVILQVISIVSIGIVSASKQNVMSVTRENHRGLLYKQRRMVFFFFCIPVSPGNSRLIWGLAKNFRSWIDNITPRWIGHIAANLVVDSDLHLLLIEEHKIMDVGPANWHKPCFLPTKSDAFVVCFRRWLNKYSDRQINWGGKFISGTLPPTPPREQLMDRYWSHVVNCRSCSSAYKSLKALEVILQVISIVSIGIVSASKQNVMSVTRENHRGLNGRSLLYSFKMVGSFHLQKLPFS</sequence>
<evidence type="ECO:0000256" key="3">
    <source>
        <dbReference type="ARBA" id="ARBA00022946"/>
    </source>
</evidence>
<evidence type="ECO:0000256" key="4">
    <source>
        <dbReference type="ARBA" id="ARBA00022989"/>
    </source>
</evidence>
<dbReference type="PANTHER" id="PTHR21266:SF32">
    <property type="entry name" value="CHOLESTEROL 7-DESATURASE NVD"/>
    <property type="match status" value="1"/>
</dbReference>
<feature type="domain" description="Pheophorbide a oxygenase" evidence="7">
    <location>
        <begin position="97"/>
        <end position="200"/>
    </location>
</feature>
<evidence type="ECO:0000313" key="9">
    <source>
        <dbReference type="Proteomes" id="UP001280121"/>
    </source>
</evidence>
<dbReference type="GO" id="GO:0016020">
    <property type="term" value="C:membrane"/>
    <property type="evidence" value="ECO:0007669"/>
    <property type="project" value="UniProtKB-SubCell"/>
</dbReference>
<comment type="subcellular location">
    <subcellularLocation>
        <location evidence="1">Membrane</location>
    </subcellularLocation>
</comment>
<keyword evidence="9" id="KW-1185">Reference proteome</keyword>
<proteinExistence type="predicted"/>
<comment type="caution">
    <text evidence="8">The sequence shown here is derived from an EMBL/GenBank/DDBJ whole genome shotgun (WGS) entry which is preliminary data.</text>
</comment>
<organism evidence="8 9">
    <name type="scientific">Dipteronia dyeriana</name>
    <dbReference type="NCBI Taxonomy" id="168575"/>
    <lineage>
        <taxon>Eukaryota</taxon>
        <taxon>Viridiplantae</taxon>
        <taxon>Streptophyta</taxon>
        <taxon>Embryophyta</taxon>
        <taxon>Tracheophyta</taxon>
        <taxon>Spermatophyta</taxon>
        <taxon>Magnoliopsida</taxon>
        <taxon>eudicotyledons</taxon>
        <taxon>Gunneridae</taxon>
        <taxon>Pentapetalae</taxon>
        <taxon>rosids</taxon>
        <taxon>malvids</taxon>
        <taxon>Sapindales</taxon>
        <taxon>Sapindaceae</taxon>
        <taxon>Hippocastanoideae</taxon>
        <taxon>Acereae</taxon>
        <taxon>Dipteronia</taxon>
    </lineage>
</organism>
<evidence type="ECO:0000259" key="7">
    <source>
        <dbReference type="Pfam" id="PF08417"/>
    </source>
</evidence>
<feature type="domain" description="Pheophorbide a oxygenase" evidence="7">
    <location>
        <begin position="309"/>
        <end position="380"/>
    </location>
</feature>
<accession>A0AAD9THA1</accession>
<evidence type="ECO:0000256" key="1">
    <source>
        <dbReference type="ARBA" id="ARBA00004370"/>
    </source>
</evidence>
<evidence type="ECO:0000256" key="5">
    <source>
        <dbReference type="ARBA" id="ARBA00023002"/>
    </source>
</evidence>
<dbReference type="EMBL" id="JANJYI010000009">
    <property type="protein sequence ID" value="KAK2636114.1"/>
    <property type="molecule type" value="Genomic_DNA"/>
</dbReference>
<evidence type="ECO:0000313" key="8">
    <source>
        <dbReference type="EMBL" id="KAK2636114.1"/>
    </source>
</evidence>
<gene>
    <name evidence="8" type="ORF">Ddye_030906</name>
</gene>
<dbReference type="Gene3D" id="3.90.380.10">
    <property type="entry name" value="Naphthalene 1,2-dioxygenase Alpha Subunit, Chain A, domain 1"/>
    <property type="match status" value="2"/>
</dbReference>
<reference evidence="8" key="1">
    <citation type="journal article" date="2023" name="Plant J.">
        <title>Genome sequences and population genomics provide insights into the demographic history, inbreeding, and mutation load of two 'living fossil' tree species of Dipteronia.</title>
        <authorList>
            <person name="Feng Y."/>
            <person name="Comes H.P."/>
            <person name="Chen J."/>
            <person name="Zhu S."/>
            <person name="Lu R."/>
            <person name="Zhang X."/>
            <person name="Li P."/>
            <person name="Qiu J."/>
            <person name="Olsen K.M."/>
            <person name="Qiu Y."/>
        </authorList>
    </citation>
    <scope>NUCLEOTIDE SEQUENCE</scope>
    <source>
        <strain evidence="8">KIB01</strain>
    </source>
</reference>
<keyword evidence="3" id="KW-0809">Transit peptide</keyword>
<evidence type="ECO:0000256" key="6">
    <source>
        <dbReference type="ARBA" id="ARBA00023136"/>
    </source>
</evidence>
<dbReference type="PANTHER" id="PTHR21266">
    <property type="entry name" value="IRON-SULFUR DOMAIN CONTAINING PROTEIN"/>
    <property type="match status" value="1"/>
</dbReference>
<dbReference type="Proteomes" id="UP001280121">
    <property type="component" value="Unassembled WGS sequence"/>
</dbReference>